<dbReference type="eggNOG" id="KOG3017">
    <property type="taxonomic scope" value="Eukaryota"/>
</dbReference>
<dbReference type="STRING" id="7260.B4MJR6"/>
<dbReference type="InterPro" id="IPR034763">
    <property type="entry name" value="P14a_insect"/>
</dbReference>
<name>B4MJR6_DROWI</name>
<evidence type="ECO:0000256" key="3">
    <source>
        <dbReference type="ARBA" id="ARBA00022525"/>
    </source>
</evidence>
<dbReference type="Gene3D" id="3.40.33.10">
    <property type="entry name" value="CAP"/>
    <property type="match status" value="1"/>
</dbReference>
<organism evidence="6 7">
    <name type="scientific">Drosophila willistoni</name>
    <name type="common">Fruit fly</name>
    <dbReference type="NCBI Taxonomy" id="7260"/>
    <lineage>
        <taxon>Eukaryota</taxon>
        <taxon>Metazoa</taxon>
        <taxon>Ecdysozoa</taxon>
        <taxon>Arthropoda</taxon>
        <taxon>Hexapoda</taxon>
        <taxon>Insecta</taxon>
        <taxon>Pterygota</taxon>
        <taxon>Neoptera</taxon>
        <taxon>Endopterygota</taxon>
        <taxon>Diptera</taxon>
        <taxon>Brachycera</taxon>
        <taxon>Muscomorpha</taxon>
        <taxon>Ephydroidea</taxon>
        <taxon>Drosophilidae</taxon>
        <taxon>Drosophila</taxon>
        <taxon>Sophophora</taxon>
    </lineage>
</organism>
<comment type="similarity">
    <text evidence="2">Belongs to the CRISP family.</text>
</comment>
<dbReference type="HOGENOM" id="CLU_035730_7_0_1"/>
<sequence>MLDQSAENFINTFPKLSCRPDLCPKETISLGCIKSEFFAEACGAYNEIWHVNGQMRQGILSSVNMIRNLVASGQNNFSVAARMPLMLWDRNLSLLARVALRQCDSEGRYCANTEKYNFVTTTEISSTLKRKHSLLKHVLGRFMPTWLNDILGCRMDANNRIVPVDEGRCVGHYVPLIEDKGNRLGCALRKRSIRANKTETVNLLCHISRANVNDMPPYEIGKTAGDKCITGRSLLYKSLCSKNEIVDANAVAPKE</sequence>
<dbReference type="PhylomeDB" id="B4MJR6"/>
<dbReference type="Proteomes" id="UP000007798">
    <property type="component" value="Unassembled WGS sequence"/>
</dbReference>
<dbReference type="CDD" id="cd05380">
    <property type="entry name" value="CAP_euk"/>
    <property type="match status" value="1"/>
</dbReference>
<dbReference type="AlphaFoldDB" id="B4MJR6"/>
<evidence type="ECO:0000259" key="5">
    <source>
        <dbReference type="Pfam" id="PF00188"/>
    </source>
</evidence>
<keyword evidence="4" id="KW-0732">Signal</keyword>
<dbReference type="InParanoid" id="B4MJR6"/>
<evidence type="ECO:0000313" key="6">
    <source>
        <dbReference type="EMBL" id="EDW72355.1"/>
    </source>
</evidence>
<keyword evidence="3" id="KW-0964">Secreted</keyword>
<dbReference type="Pfam" id="PF00188">
    <property type="entry name" value="CAP"/>
    <property type="match status" value="1"/>
</dbReference>
<dbReference type="InterPro" id="IPR035940">
    <property type="entry name" value="CAP_sf"/>
</dbReference>
<dbReference type="FunCoup" id="B4MJR6">
    <property type="interactions" value="12"/>
</dbReference>
<proteinExistence type="inferred from homology"/>
<keyword evidence="7" id="KW-1185">Reference proteome</keyword>
<reference evidence="6 7" key="1">
    <citation type="journal article" date="2007" name="Nature">
        <title>Evolution of genes and genomes on the Drosophila phylogeny.</title>
        <authorList>
            <consortium name="Drosophila 12 Genomes Consortium"/>
            <person name="Clark A.G."/>
            <person name="Eisen M.B."/>
            <person name="Smith D.R."/>
            <person name="Bergman C.M."/>
            <person name="Oliver B."/>
            <person name="Markow T.A."/>
            <person name="Kaufman T.C."/>
            <person name="Kellis M."/>
            <person name="Gelbart W."/>
            <person name="Iyer V.N."/>
            <person name="Pollard D.A."/>
            <person name="Sackton T.B."/>
            <person name="Larracuente A.M."/>
            <person name="Singh N.D."/>
            <person name="Abad J.P."/>
            <person name="Abt D.N."/>
            <person name="Adryan B."/>
            <person name="Aguade M."/>
            <person name="Akashi H."/>
            <person name="Anderson W.W."/>
            <person name="Aquadro C.F."/>
            <person name="Ardell D.H."/>
            <person name="Arguello R."/>
            <person name="Artieri C.G."/>
            <person name="Barbash D.A."/>
            <person name="Barker D."/>
            <person name="Barsanti P."/>
            <person name="Batterham P."/>
            <person name="Batzoglou S."/>
            <person name="Begun D."/>
            <person name="Bhutkar A."/>
            <person name="Blanco E."/>
            <person name="Bosak S.A."/>
            <person name="Bradley R.K."/>
            <person name="Brand A.D."/>
            <person name="Brent M.R."/>
            <person name="Brooks A.N."/>
            <person name="Brown R.H."/>
            <person name="Butlin R.K."/>
            <person name="Caggese C."/>
            <person name="Calvi B.R."/>
            <person name="Bernardo de Carvalho A."/>
            <person name="Caspi A."/>
            <person name="Castrezana S."/>
            <person name="Celniker S.E."/>
            <person name="Chang J.L."/>
            <person name="Chapple C."/>
            <person name="Chatterji S."/>
            <person name="Chinwalla A."/>
            <person name="Civetta A."/>
            <person name="Clifton S.W."/>
            <person name="Comeron J.M."/>
            <person name="Costello J.C."/>
            <person name="Coyne J.A."/>
            <person name="Daub J."/>
            <person name="David R.G."/>
            <person name="Delcher A.L."/>
            <person name="Delehaunty K."/>
            <person name="Do C.B."/>
            <person name="Ebling H."/>
            <person name="Edwards K."/>
            <person name="Eickbush T."/>
            <person name="Evans J.D."/>
            <person name="Filipski A."/>
            <person name="Findeiss S."/>
            <person name="Freyhult E."/>
            <person name="Fulton L."/>
            <person name="Fulton R."/>
            <person name="Garcia A.C."/>
            <person name="Gardiner A."/>
            <person name="Garfield D.A."/>
            <person name="Garvin B.E."/>
            <person name="Gibson G."/>
            <person name="Gilbert D."/>
            <person name="Gnerre S."/>
            <person name="Godfrey J."/>
            <person name="Good R."/>
            <person name="Gotea V."/>
            <person name="Gravely B."/>
            <person name="Greenberg A.J."/>
            <person name="Griffiths-Jones S."/>
            <person name="Gross S."/>
            <person name="Guigo R."/>
            <person name="Gustafson E.A."/>
            <person name="Haerty W."/>
            <person name="Hahn M.W."/>
            <person name="Halligan D.L."/>
            <person name="Halpern A.L."/>
            <person name="Halter G.M."/>
            <person name="Han M.V."/>
            <person name="Heger A."/>
            <person name="Hillier L."/>
            <person name="Hinrichs A.S."/>
            <person name="Holmes I."/>
            <person name="Hoskins R.A."/>
            <person name="Hubisz M.J."/>
            <person name="Hultmark D."/>
            <person name="Huntley M.A."/>
            <person name="Jaffe D.B."/>
            <person name="Jagadeeshan S."/>
            <person name="Jeck W.R."/>
            <person name="Johnson J."/>
            <person name="Jones C.D."/>
            <person name="Jordan W.C."/>
            <person name="Karpen G.H."/>
            <person name="Kataoka E."/>
            <person name="Keightley P.D."/>
            <person name="Kheradpour P."/>
            <person name="Kirkness E.F."/>
            <person name="Koerich L.B."/>
            <person name="Kristiansen K."/>
            <person name="Kudrna D."/>
            <person name="Kulathinal R.J."/>
            <person name="Kumar S."/>
            <person name="Kwok R."/>
            <person name="Lander E."/>
            <person name="Langley C.H."/>
            <person name="Lapoint R."/>
            <person name="Lazzaro B.P."/>
            <person name="Lee S.J."/>
            <person name="Levesque L."/>
            <person name="Li R."/>
            <person name="Lin C.F."/>
            <person name="Lin M.F."/>
            <person name="Lindblad-Toh K."/>
            <person name="Llopart A."/>
            <person name="Long M."/>
            <person name="Low L."/>
            <person name="Lozovsky E."/>
            <person name="Lu J."/>
            <person name="Luo M."/>
            <person name="Machado C.A."/>
            <person name="Makalowski W."/>
            <person name="Marzo M."/>
            <person name="Matsuda M."/>
            <person name="Matzkin L."/>
            <person name="McAllister B."/>
            <person name="McBride C.S."/>
            <person name="McKernan B."/>
            <person name="McKernan K."/>
            <person name="Mendez-Lago M."/>
            <person name="Minx P."/>
            <person name="Mollenhauer M.U."/>
            <person name="Montooth K."/>
            <person name="Mount S.M."/>
            <person name="Mu X."/>
            <person name="Myers E."/>
            <person name="Negre B."/>
            <person name="Newfeld S."/>
            <person name="Nielsen R."/>
            <person name="Noor M.A."/>
            <person name="O'Grady P."/>
            <person name="Pachter L."/>
            <person name="Papaceit M."/>
            <person name="Parisi M.J."/>
            <person name="Parisi M."/>
            <person name="Parts L."/>
            <person name="Pedersen J.S."/>
            <person name="Pesole G."/>
            <person name="Phillippy A.M."/>
            <person name="Ponting C.P."/>
            <person name="Pop M."/>
            <person name="Porcelli D."/>
            <person name="Powell J.R."/>
            <person name="Prohaska S."/>
            <person name="Pruitt K."/>
            <person name="Puig M."/>
            <person name="Quesneville H."/>
            <person name="Ram K.R."/>
            <person name="Rand D."/>
            <person name="Rasmussen M.D."/>
            <person name="Reed L.K."/>
            <person name="Reenan R."/>
            <person name="Reily A."/>
            <person name="Remington K.A."/>
            <person name="Rieger T.T."/>
            <person name="Ritchie M.G."/>
            <person name="Robin C."/>
            <person name="Rogers Y.H."/>
            <person name="Rohde C."/>
            <person name="Rozas J."/>
            <person name="Rubenfield M.J."/>
            <person name="Ruiz A."/>
            <person name="Russo S."/>
            <person name="Salzberg S.L."/>
            <person name="Sanchez-Gracia A."/>
            <person name="Saranga D.J."/>
            <person name="Sato H."/>
            <person name="Schaeffer S.W."/>
            <person name="Schatz M.C."/>
            <person name="Schlenke T."/>
            <person name="Schwartz R."/>
            <person name="Segarra C."/>
            <person name="Singh R.S."/>
            <person name="Sirot L."/>
            <person name="Sirota M."/>
            <person name="Sisneros N.B."/>
            <person name="Smith C.D."/>
            <person name="Smith T.F."/>
            <person name="Spieth J."/>
            <person name="Stage D.E."/>
            <person name="Stark A."/>
            <person name="Stephan W."/>
            <person name="Strausberg R.L."/>
            <person name="Strempel S."/>
            <person name="Sturgill D."/>
            <person name="Sutton G."/>
            <person name="Sutton G.G."/>
            <person name="Tao W."/>
            <person name="Teichmann S."/>
            <person name="Tobari Y.N."/>
            <person name="Tomimura Y."/>
            <person name="Tsolas J.M."/>
            <person name="Valente V.L."/>
            <person name="Venter E."/>
            <person name="Venter J.C."/>
            <person name="Vicario S."/>
            <person name="Vieira F.G."/>
            <person name="Vilella A.J."/>
            <person name="Villasante A."/>
            <person name="Walenz B."/>
            <person name="Wang J."/>
            <person name="Wasserman M."/>
            <person name="Watts T."/>
            <person name="Wilson D."/>
            <person name="Wilson R.K."/>
            <person name="Wing R.A."/>
            <person name="Wolfner M.F."/>
            <person name="Wong A."/>
            <person name="Wong G.K."/>
            <person name="Wu C.I."/>
            <person name="Wu G."/>
            <person name="Yamamoto D."/>
            <person name="Yang H.P."/>
            <person name="Yang S.P."/>
            <person name="Yorke J.A."/>
            <person name="Yoshida K."/>
            <person name="Zdobnov E."/>
            <person name="Zhang P."/>
            <person name="Zhang Y."/>
            <person name="Zimin A.V."/>
            <person name="Baldwin J."/>
            <person name="Abdouelleil A."/>
            <person name="Abdulkadir J."/>
            <person name="Abebe A."/>
            <person name="Abera B."/>
            <person name="Abreu J."/>
            <person name="Acer S.C."/>
            <person name="Aftuck L."/>
            <person name="Alexander A."/>
            <person name="An P."/>
            <person name="Anderson E."/>
            <person name="Anderson S."/>
            <person name="Arachi H."/>
            <person name="Azer M."/>
            <person name="Bachantsang P."/>
            <person name="Barry A."/>
            <person name="Bayul T."/>
            <person name="Berlin A."/>
            <person name="Bessette D."/>
            <person name="Bloom T."/>
            <person name="Blye J."/>
            <person name="Boguslavskiy L."/>
            <person name="Bonnet C."/>
            <person name="Boukhgalter B."/>
            <person name="Bourzgui I."/>
            <person name="Brown A."/>
            <person name="Cahill P."/>
            <person name="Channer S."/>
            <person name="Cheshatsang Y."/>
            <person name="Chuda L."/>
            <person name="Citroen M."/>
            <person name="Collymore A."/>
            <person name="Cooke P."/>
            <person name="Costello M."/>
            <person name="D'Aco K."/>
            <person name="Daza R."/>
            <person name="De Haan G."/>
            <person name="DeGray S."/>
            <person name="DeMaso C."/>
            <person name="Dhargay N."/>
            <person name="Dooley K."/>
            <person name="Dooley E."/>
            <person name="Doricent M."/>
            <person name="Dorje P."/>
            <person name="Dorjee K."/>
            <person name="Dupes A."/>
            <person name="Elong R."/>
            <person name="Falk J."/>
            <person name="Farina A."/>
            <person name="Faro S."/>
            <person name="Ferguson D."/>
            <person name="Fisher S."/>
            <person name="Foley C.D."/>
            <person name="Franke A."/>
            <person name="Friedrich D."/>
            <person name="Gadbois L."/>
            <person name="Gearin G."/>
            <person name="Gearin C.R."/>
            <person name="Giannoukos G."/>
            <person name="Goode T."/>
            <person name="Graham J."/>
            <person name="Grandbois E."/>
            <person name="Grewal S."/>
            <person name="Gyaltsen K."/>
            <person name="Hafez N."/>
            <person name="Hagos B."/>
            <person name="Hall J."/>
            <person name="Henson C."/>
            <person name="Hollinger A."/>
            <person name="Honan T."/>
            <person name="Huard M.D."/>
            <person name="Hughes L."/>
            <person name="Hurhula B."/>
            <person name="Husby M.E."/>
            <person name="Kamat A."/>
            <person name="Kanga B."/>
            <person name="Kashin S."/>
            <person name="Khazanovich D."/>
            <person name="Kisner P."/>
            <person name="Lance K."/>
            <person name="Lara M."/>
            <person name="Lee W."/>
            <person name="Lennon N."/>
            <person name="Letendre F."/>
            <person name="LeVine R."/>
            <person name="Lipovsky A."/>
            <person name="Liu X."/>
            <person name="Liu J."/>
            <person name="Liu S."/>
            <person name="Lokyitsang T."/>
            <person name="Lokyitsang Y."/>
            <person name="Lubonja R."/>
            <person name="Lui A."/>
            <person name="MacDonald P."/>
            <person name="Magnisalis V."/>
            <person name="Maru K."/>
            <person name="Matthews C."/>
            <person name="McCusker W."/>
            <person name="McDonough S."/>
            <person name="Mehta T."/>
            <person name="Meldrim J."/>
            <person name="Meneus L."/>
            <person name="Mihai O."/>
            <person name="Mihalev A."/>
            <person name="Mihova T."/>
            <person name="Mittelman R."/>
            <person name="Mlenga V."/>
            <person name="Montmayeur A."/>
            <person name="Mulrain L."/>
            <person name="Navidi A."/>
            <person name="Naylor J."/>
            <person name="Negash T."/>
            <person name="Nguyen T."/>
            <person name="Nguyen N."/>
            <person name="Nicol R."/>
            <person name="Norbu C."/>
            <person name="Norbu N."/>
            <person name="Novod N."/>
            <person name="O'Neill B."/>
            <person name="Osman S."/>
            <person name="Markiewicz E."/>
            <person name="Oyono O.L."/>
            <person name="Patti C."/>
            <person name="Phunkhang P."/>
            <person name="Pierre F."/>
            <person name="Priest M."/>
            <person name="Raghuraman S."/>
            <person name="Rege F."/>
            <person name="Reyes R."/>
            <person name="Rise C."/>
            <person name="Rogov P."/>
            <person name="Ross K."/>
            <person name="Ryan E."/>
            <person name="Settipalli S."/>
            <person name="Shea T."/>
            <person name="Sherpa N."/>
            <person name="Shi L."/>
            <person name="Shih D."/>
            <person name="Sparrow T."/>
            <person name="Spaulding J."/>
            <person name="Stalker J."/>
            <person name="Stange-Thomann N."/>
            <person name="Stavropoulos S."/>
            <person name="Stone C."/>
            <person name="Strader C."/>
            <person name="Tesfaye S."/>
            <person name="Thomson T."/>
            <person name="Thoulutsang Y."/>
            <person name="Thoulutsang D."/>
            <person name="Topham K."/>
            <person name="Topping I."/>
            <person name="Tsamla T."/>
            <person name="Vassiliev H."/>
            <person name="Vo A."/>
            <person name="Wangchuk T."/>
            <person name="Wangdi T."/>
            <person name="Weiand M."/>
            <person name="Wilkinson J."/>
            <person name="Wilson A."/>
            <person name="Yadav S."/>
            <person name="Young G."/>
            <person name="Yu Q."/>
            <person name="Zembek L."/>
            <person name="Zhong D."/>
            <person name="Zimmer A."/>
            <person name="Zwirko Z."/>
            <person name="Jaffe D.B."/>
            <person name="Alvarez P."/>
            <person name="Brockman W."/>
            <person name="Butler J."/>
            <person name="Chin C."/>
            <person name="Gnerre S."/>
            <person name="Grabherr M."/>
            <person name="Kleber M."/>
            <person name="Mauceli E."/>
            <person name="MacCallum I."/>
        </authorList>
    </citation>
    <scope>NUCLEOTIDE SEQUENCE [LARGE SCALE GENOMIC DNA]</scope>
    <source>
        <strain evidence="7">Tucson 14030-0811.24</strain>
    </source>
</reference>
<protein>
    <recommendedName>
        <fullName evidence="5">SCP domain-containing protein</fullName>
    </recommendedName>
</protein>
<evidence type="ECO:0000256" key="2">
    <source>
        <dbReference type="ARBA" id="ARBA00009923"/>
    </source>
</evidence>
<dbReference type="InterPro" id="IPR014044">
    <property type="entry name" value="CAP_dom"/>
</dbReference>
<dbReference type="SUPFAM" id="SSF55797">
    <property type="entry name" value="PR-1-like"/>
    <property type="match status" value="1"/>
</dbReference>
<dbReference type="OrthoDB" id="414826at2759"/>
<dbReference type="GO" id="GO:0045434">
    <property type="term" value="P:negative regulation of female receptivity, post-mating"/>
    <property type="evidence" value="ECO:0007669"/>
    <property type="project" value="EnsemblMetazoa"/>
</dbReference>
<dbReference type="EMBL" id="CH963846">
    <property type="protein sequence ID" value="EDW72355.1"/>
    <property type="molecule type" value="Genomic_DNA"/>
</dbReference>
<dbReference type="KEGG" id="dwi:6638512"/>
<accession>B4MJR6</accession>
<dbReference type="PIRSF" id="PIRSF038921">
    <property type="entry name" value="P14a"/>
    <property type="match status" value="1"/>
</dbReference>
<comment type="subcellular location">
    <subcellularLocation>
        <location evidence="1">Secreted</location>
    </subcellularLocation>
</comment>
<evidence type="ECO:0000256" key="1">
    <source>
        <dbReference type="ARBA" id="ARBA00004613"/>
    </source>
</evidence>
<evidence type="ECO:0000313" key="7">
    <source>
        <dbReference type="Proteomes" id="UP000007798"/>
    </source>
</evidence>
<gene>
    <name evidence="6" type="primary">Dwil\GK20882</name>
    <name evidence="6" type="ORF">Dwil_GK20882</name>
</gene>
<feature type="domain" description="SCP" evidence="5">
    <location>
        <begin position="67"/>
        <end position="188"/>
    </location>
</feature>
<evidence type="ECO:0000256" key="4">
    <source>
        <dbReference type="ARBA" id="ARBA00022729"/>
    </source>
</evidence>
<dbReference type="OMA" id="ANTEKYH"/>
<dbReference type="SMR" id="B4MJR6"/>
<dbReference type="GO" id="GO:0046693">
    <property type="term" value="P:sperm storage"/>
    <property type="evidence" value="ECO:0007669"/>
    <property type="project" value="EnsemblMetazoa"/>
</dbReference>